<keyword evidence="1" id="KW-1133">Transmembrane helix</keyword>
<sequence length="111" mass="12220">MNAEQWFMDLVVYLVLVAGACIYAFVIAKAIASRTDGHGGKSTEFNGKPTPTGQFVASRFRRYSILLLSYVLLVGVMYQAGTIPVSIAAVLFVPGAIALFMGLMWLRRYIH</sequence>
<accession>A0ABT9XDV5</accession>
<reference evidence="2 3" key="1">
    <citation type="submission" date="2023-07" db="EMBL/GenBank/DDBJ databases">
        <title>Genomic Encyclopedia of Type Strains, Phase IV (KMG-IV): sequencing the most valuable type-strain genomes for metagenomic binning, comparative biology and taxonomic classification.</title>
        <authorList>
            <person name="Goeker M."/>
        </authorList>
    </citation>
    <scope>NUCLEOTIDE SEQUENCE [LARGE SCALE GENOMIC DNA]</scope>
    <source>
        <strain evidence="2 3">DSM 4006</strain>
    </source>
</reference>
<name>A0ABT9XDV5_9BACL</name>
<keyword evidence="3" id="KW-1185">Reference proteome</keyword>
<dbReference type="RefSeq" id="WP_274455884.1">
    <property type="nucleotide sequence ID" value="NZ_CP067097.1"/>
</dbReference>
<feature type="transmembrane region" description="Helical" evidence="1">
    <location>
        <begin position="6"/>
        <end position="28"/>
    </location>
</feature>
<proteinExistence type="predicted"/>
<comment type="caution">
    <text evidence="2">The sequence shown here is derived from an EMBL/GenBank/DDBJ whole genome shotgun (WGS) entry which is preliminary data.</text>
</comment>
<evidence type="ECO:0000313" key="3">
    <source>
        <dbReference type="Proteomes" id="UP001232973"/>
    </source>
</evidence>
<dbReference type="EMBL" id="JAUSTP010000001">
    <property type="protein sequence ID" value="MDQ0188484.1"/>
    <property type="molecule type" value="Genomic_DNA"/>
</dbReference>
<feature type="transmembrane region" description="Helical" evidence="1">
    <location>
        <begin position="87"/>
        <end position="106"/>
    </location>
</feature>
<keyword evidence="1" id="KW-0472">Membrane</keyword>
<organism evidence="2 3">
    <name type="scientific">Alicyclobacillus cycloheptanicus</name>
    <dbReference type="NCBI Taxonomy" id="1457"/>
    <lineage>
        <taxon>Bacteria</taxon>
        <taxon>Bacillati</taxon>
        <taxon>Bacillota</taxon>
        <taxon>Bacilli</taxon>
        <taxon>Bacillales</taxon>
        <taxon>Alicyclobacillaceae</taxon>
        <taxon>Alicyclobacillus</taxon>
    </lineage>
</organism>
<dbReference type="Proteomes" id="UP001232973">
    <property type="component" value="Unassembled WGS sequence"/>
</dbReference>
<protein>
    <submittedName>
        <fullName evidence="2">NADH:ubiquinone oxidoreductase subunit 3 (Subunit A)</fullName>
    </submittedName>
</protein>
<evidence type="ECO:0000313" key="2">
    <source>
        <dbReference type="EMBL" id="MDQ0188484.1"/>
    </source>
</evidence>
<evidence type="ECO:0000256" key="1">
    <source>
        <dbReference type="SAM" id="Phobius"/>
    </source>
</evidence>
<gene>
    <name evidence="2" type="ORF">J2S03_000288</name>
</gene>
<keyword evidence="1" id="KW-0812">Transmembrane</keyword>
<feature type="transmembrane region" description="Helical" evidence="1">
    <location>
        <begin position="63"/>
        <end position="81"/>
    </location>
</feature>